<reference evidence="2 3" key="1">
    <citation type="submission" date="2018-07" db="EMBL/GenBank/DDBJ databases">
        <title>Venubactetium sediminum gen. nov., sp. nov., isolated from a marine solar saltern.</title>
        <authorList>
            <person name="Wang S."/>
        </authorList>
    </citation>
    <scope>NUCLEOTIDE SEQUENCE [LARGE SCALE GENOMIC DNA]</scope>
    <source>
        <strain evidence="2 3">WD2A32</strain>
    </source>
</reference>
<evidence type="ECO:0000313" key="2">
    <source>
        <dbReference type="EMBL" id="RDD63158.1"/>
    </source>
</evidence>
<accession>A0A369TCZ5</accession>
<comment type="caution">
    <text evidence="2">The sequence shown here is derived from an EMBL/GenBank/DDBJ whole genome shotgun (WGS) entry which is preliminary data.</text>
</comment>
<sequence length="248" mass="27121">MRAAIVGRGRWGQRVAGILESEGHAARMLSLRKAGEEKDTDFAERCARRLCAEASGAALVWLAVPPGAPQAALVRGALLAGKHVVVEKPWWGGAAEAADLASEANRRGLIAAVHFQYCYLHEWPALVSRFDAGDAEFQGTFTTARAARPDIPAGDNLATHLLAVRRRWFPRSRIGELHYGYGTDDCRHVEFRHDERTARVDFTTNAQPIVQRFLADVMGHAEVGAPFPLDLAFAAEVQSELARIEGSE</sequence>
<dbReference type="Proteomes" id="UP000253941">
    <property type="component" value="Unassembled WGS sequence"/>
</dbReference>
<dbReference type="InterPro" id="IPR036291">
    <property type="entry name" value="NAD(P)-bd_dom_sf"/>
</dbReference>
<keyword evidence="3" id="KW-1185">Reference proteome</keyword>
<feature type="domain" description="Gfo/Idh/MocA-like oxidoreductase N-terminal" evidence="1">
    <location>
        <begin position="2"/>
        <end position="114"/>
    </location>
</feature>
<evidence type="ECO:0000313" key="3">
    <source>
        <dbReference type="Proteomes" id="UP000253941"/>
    </source>
</evidence>
<dbReference type="Gene3D" id="3.30.360.10">
    <property type="entry name" value="Dihydrodipicolinate Reductase, domain 2"/>
    <property type="match status" value="1"/>
</dbReference>
<gene>
    <name evidence="2" type="ORF">DRB17_05180</name>
</gene>
<protein>
    <recommendedName>
        <fullName evidence="1">Gfo/Idh/MocA-like oxidoreductase N-terminal domain-containing protein</fullName>
    </recommendedName>
</protein>
<dbReference type="GO" id="GO:0000166">
    <property type="term" value="F:nucleotide binding"/>
    <property type="evidence" value="ECO:0007669"/>
    <property type="project" value="InterPro"/>
</dbReference>
<dbReference type="InterPro" id="IPR000683">
    <property type="entry name" value="Gfo/Idh/MocA-like_OxRdtase_N"/>
</dbReference>
<dbReference type="AlphaFoldDB" id="A0A369TCZ5"/>
<evidence type="ECO:0000259" key="1">
    <source>
        <dbReference type="Pfam" id="PF01408"/>
    </source>
</evidence>
<name>A0A369TCZ5_9PROT</name>
<dbReference type="Pfam" id="PF01408">
    <property type="entry name" value="GFO_IDH_MocA"/>
    <property type="match status" value="1"/>
</dbReference>
<organism evidence="2 3">
    <name type="scientific">Ferruginivarius sediminum</name>
    <dbReference type="NCBI Taxonomy" id="2661937"/>
    <lineage>
        <taxon>Bacteria</taxon>
        <taxon>Pseudomonadati</taxon>
        <taxon>Pseudomonadota</taxon>
        <taxon>Alphaproteobacteria</taxon>
        <taxon>Rhodospirillales</taxon>
        <taxon>Rhodospirillaceae</taxon>
        <taxon>Ferruginivarius</taxon>
    </lineage>
</organism>
<dbReference type="RefSeq" id="WP_114581109.1">
    <property type="nucleotide sequence ID" value="NZ_QPMH01000003.1"/>
</dbReference>
<dbReference type="SUPFAM" id="SSF51735">
    <property type="entry name" value="NAD(P)-binding Rossmann-fold domains"/>
    <property type="match status" value="1"/>
</dbReference>
<dbReference type="EMBL" id="QPMH01000003">
    <property type="protein sequence ID" value="RDD63158.1"/>
    <property type="molecule type" value="Genomic_DNA"/>
</dbReference>
<proteinExistence type="predicted"/>
<dbReference type="Gene3D" id="3.40.50.720">
    <property type="entry name" value="NAD(P)-binding Rossmann-like Domain"/>
    <property type="match status" value="1"/>
</dbReference>